<dbReference type="GO" id="GO:0032456">
    <property type="term" value="P:endocytic recycling"/>
    <property type="evidence" value="ECO:0007669"/>
    <property type="project" value="InterPro"/>
</dbReference>
<sequence length="908" mass="102914">MPSKTFEWHCKDRKGDKIQKKHLQSKDVKDHPLKFRANILKSNHVSDVYVMQDPLSSTLDGVDPLTQFTQESSMTDSSPSEESSPDDDWINRKSAILSKYTTDEKLSMVSSYLSGGDKAAKVEATTTLKKRLEQLDDFEEGSEREMGDLTQAEYVKHIEALKRELTQAWHSDQRVKSLKITIQCSKLLVDTTAITFYPSKCVLVFDILDVFGLLVFDRLRTKAEYYPPNSPVPTRLPDNFTSKMVPEAAKETCRNWFFKIASIRELVPRILVEASLLKCYKFLTDGEAPLALSRLSRMVRGIGDPLVAAYARCYLCRVASTMGLDQFFLNNFNEFLTTYPHLHNKCVLGDLIVQKIDMSTYMSLYSPALEYILSVRHYSSSHLDEVFSKVSAMNNNGLLLDAVMKAFPKYFVADKCSSLISMIAACGNKDVSRYILWSTLGSQLLDDPPEDPLSTLNGVWAHISTIKDPTRYVTCAKVWTKFLLKHFSSIEYNWFLGDIIQHMTPSRMYEHHSAELSLIINLGVNSSLSIMSILSMEHLLPYLELLKEENRIEVCKNLTKAIQETSPDPIHDVILINTIMTLCKYLHDSLNALSVQDERRQVSQLVTNFISRVQQISGNHSNQVQLLAFYVDAREAFSNLDAVLVALVHCVNKLSTRPNSKCAKACAAYCFITIPSVECTWTQLQLYYLSAQVALSNNCLGQVDANVKAALSLVLELNKPTNNADLESKPQYSDTLVLSYLRQMLSLLIIVPDNPEQSILYLTKALIKVICMYPWSKDTTSKSNALISVLEMLSVTRQETYPYYFKSVDNNSVLYGNDDEFLTEVDSMCTEVMELLLEDIQENSQHKGTISFELFVRCILLTDPSTSSLASNLLKLARKNADLDETYMRGSLQYFQPKYPALQVLHKF</sequence>
<protein>
    <submittedName>
        <fullName evidence="7">UPF0505 protein C16orf62</fullName>
    </submittedName>
</protein>
<evidence type="ECO:0000256" key="6">
    <source>
        <dbReference type="SAM" id="MobiDB-lite"/>
    </source>
</evidence>
<dbReference type="InterPro" id="IPR029705">
    <property type="entry name" value="VPS35L"/>
</dbReference>
<reference evidence="7" key="1">
    <citation type="submission" date="2021-05" db="EMBL/GenBank/DDBJ databases">
        <authorList>
            <person name="Alioto T."/>
            <person name="Alioto T."/>
            <person name="Gomez Garrido J."/>
        </authorList>
    </citation>
    <scope>NUCLEOTIDE SEQUENCE</scope>
</reference>
<evidence type="ECO:0000256" key="2">
    <source>
        <dbReference type="ARBA" id="ARBA00010704"/>
    </source>
</evidence>
<keyword evidence="4" id="KW-0967">Endosome</keyword>
<keyword evidence="3" id="KW-0813">Transport</keyword>
<evidence type="ECO:0000313" key="7">
    <source>
        <dbReference type="EMBL" id="CAG6611413.1"/>
    </source>
</evidence>
<dbReference type="GO" id="GO:0005768">
    <property type="term" value="C:endosome"/>
    <property type="evidence" value="ECO:0007669"/>
    <property type="project" value="UniProtKB-SubCell"/>
</dbReference>
<dbReference type="PANTHER" id="PTHR13673:SF0">
    <property type="entry name" value="VPS35 ENDOSOMAL PROTEIN-SORTING FACTOR-LIKE"/>
    <property type="match status" value="1"/>
</dbReference>
<comment type="similarity">
    <text evidence="2">Belongs to the VPS35L family.</text>
</comment>
<feature type="compositionally biased region" description="Low complexity" evidence="6">
    <location>
        <begin position="71"/>
        <end position="82"/>
    </location>
</feature>
<dbReference type="GO" id="GO:0015031">
    <property type="term" value="P:protein transport"/>
    <property type="evidence" value="ECO:0007669"/>
    <property type="project" value="UniProtKB-KW"/>
</dbReference>
<feature type="region of interest" description="Disordered" evidence="6">
    <location>
        <begin position="69"/>
        <end position="88"/>
    </location>
</feature>
<organism evidence="7">
    <name type="scientific">Cacopsylla melanoneura</name>
    <dbReference type="NCBI Taxonomy" id="428564"/>
    <lineage>
        <taxon>Eukaryota</taxon>
        <taxon>Metazoa</taxon>
        <taxon>Ecdysozoa</taxon>
        <taxon>Arthropoda</taxon>
        <taxon>Hexapoda</taxon>
        <taxon>Insecta</taxon>
        <taxon>Pterygota</taxon>
        <taxon>Neoptera</taxon>
        <taxon>Paraneoptera</taxon>
        <taxon>Hemiptera</taxon>
        <taxon>Sternorrhyncha</taxon>
        <taxon>Psylloidea</taxon>
        <taxon>Psyllidae</taxon>
        <taxon>Psyllinae</taxon>
        <taxon>Cacopsylla</taxon>
    </lineage>
</organism>
<dbReference type="PANTHER" id="PTHR13673">
    <property type="entry name" value="ESOPHAGEAL CANCER ASSOCIATED PROTEIN"/>
    <property type="match status" value="1"/>
</dbReference>
<comment type="subcellular location">
    <subcellularLocation>
        <location evidence="1">Endosome</location>
    </subcellularLocation>
</comment>
<keyword evidence="5" id="KW-0653">Protein transport</keyword>
<name>A0A8D8LMS1_9HEMI</name>
<evidence type="ECO:0000256" key="5">
    <source>
        <dbReference type="ARBA" id="ARBA00022927"/>
    </source>
</evidence>
<dbReference type="EMBL" id="HBUF01021690">
    <property type="protein sequence ID" value="CAG6611414.1"/>
    <property type="molecule type" value="Transcribed_RNA"/>
</dbReference>
<evidence type="ECO:0000256" key="3">
    <source>
        <dbReference type="ARBA" id="ARBA00022448"/>
    </source>
</evidence>
<evidence type="ECO:0000256" key="4">
    <source>
        <dbReference type="ARBA" id="ARBA00022753"/>
    </source>
</evidence>
<dbReference type="AlphaFoldDB" id="A0A8D8LMS1"/>
<dbReference type="EMBL" id="HBUF01021688">
    <property type="protein sequence ID" value="CAG6611412.1"/>
    <property type="molecule type" value="Transcribed_RNA"/>
</dbReference>
<proteinExistence type="inferred from homology"/>
<evidence type="ECO:0000256" key="1">
    <source>
        <dbReference type="ARBA" id="ARBA00004177"/>
    </source>
</evidence>
<accession>A0A8D8LMS1</accession>
<dbReference type="EMBL" id="HBUF01021689">
    <property type="protein sequence ID" value="CAG6611413.1"/>
    <property type="molecule type" value="Transcribed_RNA"/>
</dbReference>